<dbReference type="Proteomes" id="UP001201812">
    <property type="component" value="Unassembled WGS sequence"/>
</dbReference>
<dbReference type="GO" id="GO:0000166">
    <property type="term" value="F:nucleotide binding"/>
    <property type="evidence" value="ECO:0007669"/>
    <property type="project" value="UniProtKB-KW"/>
</dbReference>
<dbReference type="GO" id="GO:0052856">
    <property type="term" value="F:NAD(P)HX epimerase activity"/>
    <property type="evidence" value="ECO:0007669"/>
    <property type="project" value="UniProtKB-EC"/>
</dbReference>
<keyword evidence="4" id="KW-0479">Metal-binding</keyword>
<dbReference type="PANTHER" id="PTHR13232:SF10">
    <property type="entry name" value="NAD(P)H-HYDRATE EPIMERASE"/>
    <property type="match status" value="1"/>
</dbReference>
<evidence type="ECO:0000256" key="9">
    <source>
        <dbReference type="ARBA" id="ARBA00023235"/>
    </source>
</evidence>
<dbReference type="Gene3D" id="3.40.50.10260">
    <property type="entry name" value="YjeF N-terminal domain"/>
    <property type="match status" value="2"/>
</dbReference>
<evidence type="ECO:0000313" key="11">
    <source>
        <dbReference type="EMBL" id="KAI1713469.1"/>
    </source>
</evidence>
<evidence type="ECO:0000256" key="7">
    <source>
        <dbReference type="ARBA" id="ARBA00022958"/>
    </source>
</evidence>
<keyword evidence="9" id="KW-0413">Isomerase</keyword>
<dbReference type="Pfam" id="PF03853">
    <property type="entry name" value="YjeF_N"/>
    <property type="match status" value="1"/>
</dbReference>
<protein>
    <recommendedName>
        <fullName evidence="3">NAD(P)H-hydrate epimerase</fullName>
        <ecNumber evidence="3">5.1.99.6</ecNumber>
    </recommendedName>
</protein>
<evidence type="ECO:0000256" key="3">
    <source>
        <dbReference type="ARBA" id="ARBA00012228"/>
    </source>
</evidence>
<dbReference type="AlphaFoldDB" id="A0AAD4N196"/>
<keyword evidence="5" id="KW-0547">Nucleotide-binding</keyword>
<dbReference type="EMBL" id="JAKKPZ010000015">
    <property type="protein sequence ID" value="KAI1713469.1"/>
    <property type="molecule type" value="Genomic_DNA"/>
</dbReference>
<evidence type="ECO:0000256" key="2">
    <source>
        <dbReference type="ARBA" id="ARBA00000909"/>
    </source>
</evidence>
<evidence type="ECO:0000259" key="10">
    <source>
        <dbReference type="PROSITE" id="PS51385"/>
    </source>
</evidence>
<accession>A0AAD4N196</accession>
<dbReference type="PANTHER" id="PTHR13232">
    <property type="entry name" value="NAD(P)H-HYDRATE EPIMERASE"/>
    <property type="match status" value="1"/>
</dbReference>
<dbReference type="InterPro" id="IPR032976">
    <property type="entry name" value="YJEFN_prot_NAXE-like"/>
</dbReference>
<evidence type="ECO:0000256" key="5">
    <source>
        <dbReference type="ARBA" id="ARBA00022741"/>
    </source>
</evidence>
<comment type="caution">
    <text evidence="11">The sequence shown here is derived from an EMBL/GenBank/DDBJ whole genome shotgun (WGS) entry which is preliminary data.</text>
</comment>
<dbReference type="GO" id="GO:0005739">
    <property type="term" value="C:mitochondrion"/>
    <property type="evidence" value="ECO:0007669"/>
    <property type="project" value="TreeGrafter"/>
</dbReference>
<keyword evidence="6" id="KW-0521">NADP</keyword>
<dbReference type="SUPFAM" id="SSF64153">
    <property type="entry name" value="YjeF N-terminal domain-like"/>
    <property type="match status" value="2"/>
</dbReference>
<dbReference type="InterPro" id="IPR036652">
    <property type="entry name" value="YjeF_N_dom_sf"/>
</dbReference>
<name>A0AAD4N196_9BILA</name>
<keyword evidence="7" id="KW-0630">Potassium</keyword>
<keyword evidence="12" id="KW-1185">Reference proteome</keyword>
<organism evidence="11 12">
    <name type="scientific">Ditylenchus destructor</name>
    <dbReference type="NCBI Taxonomy" id="166010"/>
    <lineage>
        <taxon>Eukaryota</taxon>
        <taxon>Metazoa</taxon>
        <taxon>Ecdysozoa</taxon>
        <taxon>Nematoda</taxon>
        <taxon>Chromadorea</taxon>
        <taxon>Rhabditida</taxon>
        <taxon>Tylenchina</taxon>
        <taxon>Tylenchomorpha</taxon>
        <taxon>Sphaerularioidea</taxon>
        <taxon>Anguinidae</taxon>
        <taxon>Anguininae</taxon>
        <taxon>Ditylenchus</taxon>
    </lineage>
</organism>
<dbReference type="InterPro" id="IPR004443">
    <property type="entry name" value="YjeF_N_dom"/>
</dbReference>
<sequence>MYYSTYNNKIVAPTLLFCIDQSTWQVLFVGNSQTEAAAIDQELFNEYGFSVDQLMELAGLSSAQAIHSLYDKGNVLVIAGPGNNGGDGLAISKSSIPIISIDIPSGWDVEDGPPADESVPTLKPDAIISLTAPKLCAKHFQGRAHFLGGRFVPPSLERKYQLNIPVYEGSSGFLRL</sequence>
<gene>
    <name evidence="11" type="ORF">DdX_08984</name>
</gene>
<evidence type="ECO:0000256" key="6">
    <source>
        <dbReference type="ARBA" id="ARBA00022857"/>
    </source>
</evidence>
<evidence type="ECO:0000256" key="8">
    <source>
        <dbReference type="ARBA" id="ARBA00023027"/>
    </source>
</evidence>
<feature type="domain" description="YjeF N-terminal" evidence="10">
    <location>
        <begin position="36"/>
        <end position="176"/>
    </location>
</feature>
<evidence type="ECO:0000313" key="12">
    <source>
        <dbReference type="Proteomes" id="UP001201812"/>
    </source>
</evidence>
<evidence type="ECO:0000256" key="1">
    <source>
        <dbReference type="ARBA" id="ARBA00000013"/>
    </source>
</evidence>
<evidence type="ECO:0000256" key="4">
    <source>
        <dbReference type="ARBA" id="ARBA00022723"/>
    </source>
</evidence>
<proteinExistence type="predicted"/>
<comment type="catalytic activity">
    <reaction evidence="2">
        <text>(6R)-NADPHX = (6S)-NADPHX</text>
        <dbReference type="Rhea" id="RHEA:32227"/>
        <dbReference type="ChEBI" id="CHEBI:64076"/>
        <dbReference type="ChEBI" id="CHEBI:64077"/>
        <dbReference type="EC" id="5.1.99.6"/>
    </reaction>
</comment>
<dbReference type="PROSITE" id="PS51385">
    <property type="entry name" value="YJEF_N"/>
    <property type="match status" value="1"/>
</dbReference>
<dbReference type="GO" id="GO:0046872">
    <property type="term" value="F:metal ion binding"/>
    <property type="evidence" value="ECO:0007669"/>
    <property type="project" value="UniProtKB-KW"/>
</dbReference>
<dbReference type="EC" id="5.1.99.6" evidence="3"/>
<reference evidence="11" key="1">
    <citation type="submission" date="2022-01" db="EMBL/GenBank/DDBJ databases">
        <title>Genome Sequence Resource for Two Populations of Ditylenchus destructor, the Migratory Endoparasitic Phytonematode.</title>
        <authorList>
            <person name="Zhang H."/>
            <person name="Lin R."/>
            <person name="Xie B."/>
        </authorList>
    </citation>
    <scope>NUCLEOTIDE SEQUENCE</scope>
    <source>
        <strain evidence="11">BazhouSP</strain>
    </source>
</reference>
<keyword evidence="8" id="KW-0520">NAD</keyword>
<comment type="catalytic activity">
    <reaction evidence="1">
        <text>(6R)-NADHX = (6S)-NADHX</text>
        <dbReference type="Rhea" id="RHEA:32215"/>
        <dbReference type="ChEBI" id="CHEBI:64074"/>
        <dbReference type="ChEBI" id="CHEBI:64075"/>
        <dbReference type="EC" id="5.1.99.6"/>
    </reaction>
</comment>